<feature type="compositionally biased region" description="Basic residues" evidence="1">
    <location>
        <begin position="16"/>
        <end position="25"/>
    </location>
</feature>
<dbReference type="AlphaFoldDB" id="A0A8X6K2M5"/>
<feature type="region of interest" description="Disordered" evidence="1">
    <location>
        <begin position="13"/>
        <end position="42"/>
    </location>
</feature>
<evidence type="ECO:0000313" key="2">
    <source>
        <dbReference type="EMBL" id="GFR28056.1"/>
    </source>
</evidence>
<sequence>YDDSNPIKQIMFLKAQGKRRKRRPRTGWNNKEKCSGSSGVNR</sequence>
<reference evidence="2" key="1">
    <citation type="submission" date="2020-07" db="EMBL/GenBank/DDBJ databases">
        <title>Multicomponent nature underlies the extraordinary mechanical properties of spider dragline silk.</title>
        <authorList>
            <person name="Kono N."/>
            <person name="Nakamura H."/>
            <person name="Mori M."/>
            <person name="Yoshida Y."/>
            <person name="Ohtoshi R."/>
            <person name="Malay A.D."/>
            <person name="Moran D.A.P."/>
            <person name="Tomita M."/>
            <person name="Numata K."/>
            <person name="Arakawa K."/>
        </authorList>
    </citation>
    <scope>NUCLEOTIDE SEQUENCE</scope>
</reference>
<evidence type="ECO:0000313" key="3">
    <source>
        <dbReference type="Proteomes" id="UP000887116"/>
    </source>
</evidence>
<name>A0A8X6K2M5_TRICU</name>
<feature type="non-terminal residue" evidence="2">
    <location>
        <position position="1"/>
    </location>
</feature>
<protein>
    <submittedName>
        <fullName evidence="2">Uncharacterized protein</fullName>
    </submittedName>
</protein>
<accession>A0A8X6K2M5</accession>
<dbReference type="EMBL" id="BMAO01038975">
    <property type="protein sequence ID" value="GFR28056.1"/>
    <property type="molecule type" value="Genomic_DNA"/>
</dbReference>
<proteinExistence type="predicted"/>
<keyword evidence="3" id="KW-1185">Reference proteome</keyword>
<comment type="caution">
    <text evidence="2">The sequence shown here is derived from an EMBL/GenBank/DDBJ whole genome shotgun (WGS) entry which is preliminary data.</text>
</comment>
<evidence type="ECO:0000256" key="1">
    <source>
        <dbReference type="SAM" id="MobiDB-lite"/>
    </source>
</evidence>
<gene>
    <name evidence="2" type="ORF">TNCT_7701</name>
</gene>
<dbReference type="Proteomes" id="UP000887116">
    <property type="component" value="Unassembled WGS sequence"/>
</dbReference>
<organism evidence="2 3">
    <name type="scientific">Trichonephila clavata</name>
    <name type="common">Joro spider</name>
    <name type="synonym">Nephila clavata</name>
    <dbReference type="NCBI Taxonomy" id="2740835"/>
    <lineage>
        <taxon>Eukaryota</taxon>
        <taxon>Metazoa</taxon>
        <taxon>Ecdysozoa</taxon>
        <taxon>Arthropoda</taxon>
        <taxon>Chelicerata</taxon>
        <taxon>Arachnida</taxon>
        <taxon>Araneae</taxon>
        <taxon>Araneomorphae</taxon>
        <taxon>Entelegynae</taxon>
        <taxon>Araneoidea</taxon>
        <taxon>Nephilidae</taxon>
        <taxon>Trichonephila</taxon>
    </lineage>
</organism>